<dbReference type="PANTHER" id="PTHR19328">
    <property type="entry name" value="HEDGEHOG-INTERACTING PROTEIN"/>
    <property type="match status" value="1"/>
</dbReference>
<comment type="caution">
    <text evidence="3">The sequence shown here is derived from an EMBL/GenBank/DDBJ whole genome shotgun (WGS) entry which is preliminary data.</text>
</comment>
<dbReference type="InterPro" id="IPR011041">
    <property type="entry name" value="Quinoprot_gluc/sorb_DH_b-prop"/>
</dbReference>
<dbReference type="SUPFAM" id="SSF50952">
    <property type="entry name" value="Soluble quinoprotein glucose dehydrogenase"/>
    <property type="match status" value="1"/>
</dbReference>
<feature type="domain" description="Pyrroloquinoline quinone-dependent pyranose dehydrogenase beta-propeller" evidence="2">
    <location>
        <begin position="45"/>
        <end position="422"/>
    </location>
</feature>
<evidence type="ECO:0000256" key="1">
    <source>
        <dbReference type="SAM" id="SignalP"/>
    </source>
</evidence>
<organism evidence="3 4">
    <name type="scientific">Spirosoma liriopis</name>
    <dbReference type="NCBI Taxonomy" id="2937440"/>
    <lineage>
        <taxon>Bacteria</taxon>
        <taxon>Pseudomonadati</taxon>
        <taxon>Bacteroidota</taxon>
        <taxon>Cytophagia</taxon>
        <taxon>Cytophagales</taxon>
        <taxon>Cytophagaceae</taxon>
        <taxon>Spirosoma</taxon>
    </lineage>
</organism>
<name>A0ABT0HRL3_9BACT</name>
<protein>
    <submittedName>
        <fullName evidence="3">PQQ-dependent sugar dehydrogenase</fullName>
    </submittedName>
</protein>
<accession>A0ABT0HRL3</accession>
<dbReference type="Pfam" id="PF22807">
    <property type="entry name" value="TrAA12"/>
    <property type="match status" value="1"/>
</dbReference>
<dbReference type="Proteomes" id="UP001202180">
    <property type="component" value="Unassembled WGS sequence"/>
</dbReference>
<reference evidence="3 4" key="1">
    <citation type="submission" date="2022-04" db="EMBL/GenBank/DDBJ databases">
        <title>Spirosoma sp. strain RP8 genome sequencing and assembly.</title>
        <authorList>
            <person name="Jung Y."/>
        </authorList>
    </citation>
    <scope>NUCLEOTIDE SEQUENCE [LARGE SCALE GENOMIC DNA]</scope>
    <source>
        <strain evidence="3 4">RP8</strain>
    </source>
</reference>
<evidence type="ECO:0000313" key="4">
    <source>
        <dbReference type="Proteomes" id="UP001202180"/>
    </source>
</evidence>
<dbReference type="RefSeq" id="WP_248478813.1">
    <property type="nucleotide sequence ID" value="NZ_JALPRF010000003.1"/>
</dbReference>
<dbReference type="EMBL" id="JALPRF010000003">
    <property type="protein sequence ID" value="MCK8494258.1"/>
    <property type="molecule type" value="Genomic_DNA"/>
</dbReference>
<gene>
    <name evidence="3" type="ORF">M0L20_20495</name>
</gene>
<evidence type="ECO:0000313" key="3">
    <source>
        <dbReference type="EMBL" id="MCK8494258.1"/>
    </source>
</evidence>
<dbReference type="InterPro" id="IPR011042">
    <property type="entry name" value="6-blade_b-propeller_TolB-like"/>
</dbReference>
<sequence length="440" mass="47802">MNKPSFAVAFLLAALTTGMRTGATPTPPTRSSRHVTKTIVASELKVPTGFSASIVAEDLGSARHIAISKTGDIYVKLAKLKDGKGIYRLRDTDKDGVIDERVGFGDYPGTGIYLKNGYLYTSSNSSVFRYKLDENGEVINPDQPEKLVSGLIVKERDQSKSIAVDNQDNIYVNVASDNDACREAGTGKGMMPCPILDSAAAIWQFKANKPNQTYADGVRYARGLKNVVGLDWNPVSNSLFVMQHGRGQFHDFYPQYYTAKQSAELPAETMYEVHKGDDAGWPYVYYDQIQKKKILAPEYGGDGKKTGGEKTIDPAVAFPAHMGPNGLLFYTGTAFPAKYRNGAFIAFHSQSAELHKGYLVAFVPFKNGKPSGNWEIFADNFAGTDLVKPTGPVQHRPCGLAQGPDGSLYVTDDMNGTLFKIAYKGASMSPKKAASAPKAK</sequence>
<evidence type="ECO:0000259" key="2">
    <source>
        <dbReference type="Pfam" id="PF22807"/>
    </source>
</evidence>
<keyword evidence="1" id="KW-0732">Signal</keyword>
<dbReference type="Gene3D" id="2.120.10.30">
    <property type="entry name" value="TolB, C-terminal domain"/>
    <property type="match status" value="1"/>
</dbReference>
<proteinExistence type="predicted"/>
<dbReference type="InterPro" id="IPR054539">
    <property type="entry name" value="Beta-prop_PDH"/>
</dbReference>
<dbReference type="PANTHER" id="PTHR19328:SF53">
    <property type="entry name" value="MEMBRANE PROTEIN"/>
    <property type="match status" value="1"/>
</dbReference>
<keyword evidence="4" id="KW-1185">Reference proteome</keyword>
<feature type="signal peptide" evidence="1">
    <location>
        <begin position="1"/>
        <end position="22"/>
    </location>
</feature>
<feature type="chain" id="PRO_5045405262" evidence="1">
    <location>
        <begin position="23"/>
        <end position="440"/>
    </location>
</feature>